<proteinExistence type="predicted"/>
<feature type="region of interest" description="Disordered" evidence="1">
    <location>
        <begin position="70"/>
        <end position="102"/>
    </location>
</feature>
<feature type="compositionally biased region" description="Low complexity" evidence="1">
    <location>
        <begin position="82"/>
        <end position="94"/>
    </location>
</feature>
<evidence type="ECO:0000313" key="2">
    <source>
        <dbReference type="EMBL" id="CAE2321194.1"/>
    </source>
</evidence>
<sequence length="195" mass="21893">MTTDDTLPFLSALRAFKHRVLYGNTCNDFLVRYPTAMIASSFLPRWQMFNPVSHKYPHVIHDSLEEVFIWPPPPPSPPPPAATAGAGAASDASPSSPPSPYFLGDPKEKEIQAMLENLSQLSWRRISARFERTIRVGDSQRPLPGFLSSFALDAHNRLPVVRPFMDGDGKDTVKHICDIWMEHAMRAGDDELQHE</sequence>
<organism evidence="2">
    <name type="scientific">Guillardia theta</name>
    <name type="common">Cryptophyte</name>
    <name type="synonym">Cryptomonas phi</name>
    <dbReference type="NCBI Taxonomy" id="55529"/>
    <lineage>
        <taxon>Eukaryota</taxon>
        <taxon>Cryptophyceae</taxon>
        <taxon>Pyrenomonadales</taxon>
        <taxon>Geminigeraceae</taxon>
        <taxon>Guillardia</taxon>
    </lineage>
</organism>
<accession>A0A7S4UCP8</accession>
<protein>
    <submittedName>
        <fullName evidence="2">Uncharacterized protein</fullName>
    </submittedName>
</protein>
<dbReference type="AlphaFoldDB" id="A0A7S4UCP8"/>
<name>A0A7S4UCP8_GUITH</name>
<gene>
    <name evidence="2" type="ORF">GTHE00462_LOCUS27372</name>
</gene>
<evidence type="ECO:0000256" key="1">
    <source>
        <dbReference type="SAM" id="MobiDB-lite"/>
    </source>
</evidence>
<dbReference type="EMBL" id="HBKN01035123">
    <property type="protein sequence ID" value="CAE2321194.1"/>
    <property type="molecule type" value="Transcribed_RNA"/>
</dbReference>
<feature type="compositionally biased region" description="Pro residues" evidence="1">
    <location>
        <begin position="70"/>
        <end position="81"/>
    </location>
</feature>
<reference evidence="2" key="1">
    <citation type="submission" date="2021-01" db="EMBL/GenBank/DDBJ databases">
        <authorList>
            <person name="Corre E."/>
            <person name="Pelletier E."/>
            <person name="Niang G."/>
            <person name="Scheremetjew M."/>
            <person name="Finn R."/>
            <person name="Kale V."/>
            <person name="Holt S."/>
            <person name="Cochrane G."/>
            <person name="Meng A."/>
            <person name="Brown T."/>
            <person name="Cohen L."/>
        </authorList>
    </citation>
    <scope>NUCLEOTIDE SEQUENCE</scope>
    <source>
        <strain evidence="2">CCMP 2712</strain>
    </source>
</reference>